<comment type="caution">
    <text evidence="3">The sequence shown here is derived from an EMBL/GenBank/DDBJ whole genome shotgun (WGS) entry which is preliminary data.</text>
</comment>
<gene>
    <name evidence="3" type="ORF">F7D25_06540</name>
</gene>
<dbReference type="Pfam" id="PF05272">
    <property type="entry name" value="VapE-like_dom"/>
    <property type="match status" value="1"/>
</dbReference>
<reference evidence="3 4" key="1">
    <citation type="submission" date="2019-09" db="EMBL/GenBank/DDBJ databases">
        <title>Distinct polysaccharide growth profiles of human intestinal Prevotella copri isolates.</title>
        <authorList>
            <person name="Fehlner-Peach H."/>
            <person name="Magnabosco C."/>
            <person name="Raghavan V."/>
            <person name="Scher J.U."/>
            <person name="Tett A."/>
            <person name="Cox L.M."/>
            <person name="Gottsegen C."/>
            <person name="Watters A."/>
            <person name="Wiltshire- Gordon J.D."/>
            <person name="Segata N."/>
            <person name="Bonneau R."/>
            <person name="Littman D.R."/>
        </authorList>
    </citation>
    <scope>NUCLEOTIDE SEQUENCE [LARGE SCALE GENOMIC DNA]</scope>
    <source>
        <strain evidence="4">iAA917</strain>
    </source>
</reference>
<feature type="domain" description="BT4734-like N-terminal" evidence="2">
    <location>
        <begin position="68"/>
        <end position="194"/>
    </location>
</feature>
<evidence type="ECO:0000313" key="4">
    <source>
        <dbReference type="Proteomes" id="UP000477980"/>
    </source>
</evidence>
<evidence type="ECO:0000313" key="3">
    <source>
        <dbReference type="EMBL" id="MQP14069.1"/>
    </source>
</evidence>
<dbReference type="RefSeq" id="WP_153091745.1">
    <property type="nucleotide sequence ID" value="NZ_VZAH01000076.1"/>
</dbReference>
<dbReference type="InterPro" id="IPR007936">
    <property type="entry name" value="VapE-like_dom"/>
</dbReference>
<protein>
    <submittedName>
        <fullName evidence="3">Uncharacterized protein</fullName>
    </submittedName>
</protein>
<dbReference type="AlphaFoldDB" id="A0A6G1VKV6"/>
<accession>A0A6G1VKV6</accession>
<dbReference type="InterPro" id="IPR014907">
    <property type="entry name" value="BT4734-like_N"/>
</dbReference>
<dbReference type="EMBL" id="VZAH01000076">
    <property type="protein sequence ID" value="MQP14069.1"/>
    <property type="molecule type" value="Genomic_DNA"/>
</dbReference>
<proteinExistence type="predicted"/>
<dbReference type="Pfam" id="PF08800">
    <property type="entry name" value="BT4734-like_N"/>
    <property type="match status" value="1"/>
</dbReference>
<dbReference type="Proteomes" id="UP000477980">
    <property type="component" value="Unassembled WGS sequence"/>
</dbReference>
<dbReference type="OrthoDB" id="9801888at2"/>
<feature type="domain" description="Virulence-associated protein E-like" evidence="1">
    <location>
        <begin position="424"/>
        <end position="652"/>
    </location>
</feature>
<name>A0A6G1VKV6_9BACT</name>
<evidence type="ECO:0000259" key="1">
    <source>
        <dbReference type="Pfam" id="PF05272"/>
    </source>
</evidence>
<organism evidence="3 4">
    <name type="scientific">Segatella copri</name>
    <dbReference type="NCBI Taxonomy" id="165179"/>
    <lineage>
        <taxon>Bacteria</taxon>
        <taxon>Pseudomonadati</taxon>
        <taxon>Bacteroidota</taxon>
        <taxon>Bacteroidia</taxon>
        <taxon>Bacteroidales</taxon>
        <taxon>Prevotellaceae</taxon>
        <taxon>Segatella</taxon>
    </lineage>
</organism>
<sequence>MNDNYSISEEVEEVLPSFFWTIASSEGHQLINKDELVRIIKFDEMTKNHTELYRKQVPISKALADNTKLMMPGITASALMDGQGKQVANILKPTYWLAVDIDKIPDEKMQEVIAKADKDPYVMARYVTASGHGLRILARYKPFDDPEVTAVELFDVVVRKAMDYFSILLGVPADEKCCDITRMCGLAHDPTAYFCWNSKPFELDTKDIKRLYFKKSMAEKYERRSSRRRKPSQKMVSLAKHIPAIDEAAPAIEKLLETWGKAFEPSHHNDYVYNFGLTCLKYNIDQKEATDYADQHFSAQYPKTVSVMNQAYKHQEQRGSWQFMRKGESYGKKPSMKMLKQWLSMRYEFHRNEVTGYYEVCSRDVIKGKFHRWTRMDDNIENSLWIEMEEDGLQTLLPRLNSLINSDFSEKYNPLLDYLTALPAWDGKTDYIQMLADRIHIADTDGAHHTQEDFRYFFKKWFVAMVVTWVTDTVVGQTILIFVGKGGLFKTTFFDKLLPRVLHDYFINESTASYTDKDFMEAMASKALMCLDEFETAFGKNLSAFKSCVTKLFFSIRRPYDKYRTELPHRAAMCGTSNSVQIISEEENRRYSPWLIESIDSPIDHPIDYQHVYSQAVALGKEVMERQRKHEDGWVFWLTTEDIEVMREHNKMFMISNYMEDQILRYYRVPGKDVEARYIKFRYSSEILERIGGCPALSRYIYQQNLSSTLLRLGFERKRRSKGMGWFVIEKEVGEMNTDAIVSPSEWEDDQN</sequence>
<evidence type="ECO:0000259" key="2">
    <source>
        <dbReference type="Pfam" id="PF08800"/>
    </source>
</evidence>
<dbReference type="PANTHER" id="PTHR34985:SF1">
    <property type="entry name" value="SLR0554 PROTEIN"/>
    <property type="match status" value="1"/>
</dbReference>
<dbReference type="PANTHER" id="PTHR34985">
    <property type="entry name" value="SLR0554 PROTEIN"/>
    <property type="match status" value="1"/>
</dbReference>